<dbReference type="Proteomes" id="UP001179181">
    <property type="component" value="Unassembled WGS sequence"/>
</dbReference>
<proteinExistence type="predicted"/>
<dbReference type="InterPro" id="IPR019412">
    <property type="entry name" value="IML2/TPR_39"/>
</dbReference>
<dbReference type="PROSITE" id="PS50005">
    <property type="entry name" value="TPR"/>
    <property type="match status" value="2"/>
</dbReference>
<keyword evidence="3" id="KW-1185">Reference proteome</keyword>
<dbReference type="InterPro" id="IPR019734">
    <property type="entry name" value="TPR_rpt"/>
</dbReference>
<sequence>MIWKNVRKTSYHLYFGIVSILLLILFKADIRAQHSAVEFSPKLQKAYFEIQRLRINTARQLIDAERSAQNSNAFIPYLDNYADLHYLLISEDVNAYRQLSSQQDKRLELIGKLPDSSPYKRFFQAEIRMHWAFAKLKFGNEISGSWEIIKAYRLLEDNRKRFPQFLPTLKSLGLLHVLIGSIPDHYNWVTKVLGLKGNIKLGIKEIQAVANTQSLFQQEAELIDLLLHAYTLKLSAAQQSKIRAWPREQPDNLLIHFFATTVLMKEGNGEEAAHYLADAPSGPAYILFPFLHYLQGEIELQKGEYENASAEYILFQKQYRGFNYLKDSNLKLFMCKWLAGKDSDANVFINRIRTSGKTIVEGDQFAAAFADDFLNGKINNQQKILFKARYATDGGFLTKAADLTETVSEKSFNSLKEKAEYNYRKGRILQKSGRTEQAISYYERVMEFTDNSASGFSASAALQLGYIYFEKSENPKAKTYFKKAISFKNHEYKNSIDNKARAALTDLGE</sequence>
<dbReference type="RefSeq" id="WP_208408178.1">
    <property type="nucleotide sequence ID" value="NZ_JAASQJ010000001.1"/>
</dbReference>
<evidence type="ECO:0000313" key="2">
    <source>
        <dbReference type="EMBL" id="NIJ52107.1"/>
    </source>
</evidence>
<feature type="repeat" description="TPR" evidence="1">
    <location>
        <begin position="419"/>
        <end position="452"/>
    </location>
</feature>
<evidence type="ECO:0000256" key="1">
    <source>
        <dbReference type="PROSITE-ProRule" id="PRU00339"/>
    </source>
</evidence>
<feature type="repeat" description="TPR" evidence="1">
    <location>
        <begin position="458"/>
        <end position="491"/>
    </location>
</feature>
<keyword evidence="1" id="KW-0802">TPR repeat</keyword>
<dbReference type="Pfam" id="PF13181">
    <property type="entry name" value="TPR_8"/>
    <property type="match status" value="2"/>
</dbReference>
<protein>
    <submittedName>
        <fullName evidence="2">Outer membrane protein assembly factor BamD (BamD/ComL family)</fullName>
    </submittedName>
</protein>
<dbReference type="Gene3D" id="1.25.40.10">
    <property type="entry name" value="Tetratricopeptide repeat domain"/>
    <property type="match status" value="1"/>
</dbReference>
<accession>A0ABX0UGS4</accession>
<dbReference type="InterPro" id="IPR011990">
    <property type="entry name" value="TPR-like_helical_dom_sf"/>
</dbReference>
<evidence type="ECO:0000313" key="3">
    <source>
        <dbReference type="Proteomes" id="UP001179181"/>
    </source>
</evidence>
<dbReference type="SUPFAM" id="SSF48452">
    <property type="entry name" value="TPR-like"/>
    <property type="match status" value="1"/>
</dbReference>
<dbReference type="PANTHER" id="PTHR31859:SF1">
    <property type="entry name" value="TETRATRICOPEPTIDE REPEAT PROTEIN 39C"/>
    <property type="match status" value="1"/>
</dbReference>
<comment type="caution">
    <text evidence="2">The sequence shown here is derived from an EMBL/GenBank/DDBJ whole genome shotgun (WGS) entry which is preliminary data.</text>
</comment>
<organism evidence="2 3">
    <name type="scientific">Dyadobacter arcticus</name>
    <dbReference type="NCBI Taxonomy" id="1078754"/>
    <lineage>
        <taxon>Bacteria</taxon>
        <taxon>Pseudomonadati</taxon>
        <taxon>Bacteroidota</taxon>
        <taxon>Cytophagia</taxon>
        <taxon>Cytophagales</taxon>
        <taxon>Spirosomataceae</taxon>
        <taxon>Dyadobacter</taxon>
    </lineage>
</organism>
<dbReference type="SMART" id="SM00028">
    <property type="entry name" value="TPR"/>
    <property type="match status" value="3"/>
</dbReference>
<dbReference type="PANTHER" id="PTHR31859">
    <property type="entry name" value="TETRATRICOPEPTIDE REPEAT PROTEIN 39 FAMILY MEMBER"/>
    <property type="match status" value="1"/>
</dbReference>
<reference evidence="2 3" key="1">
    <citation type="submission" date="2020-03" db="EMBL/GenBank/DDBJ databases">
        <title>Genomic Encyclopedia of Type Strains, Phase IV (KMG-IV): sequencing the most valuable type-strain genomes for metagenomic binning, comparative biology and taxonomic classification.</title>
        <authorList>
            <person name="Goeker M."/>
        </authorList>
    </citation>
    <scope>NUCLEOTIDE SEQUENCE [LARGE SCALE GENOMIC DNA]</scope>
    <source>
        <strain evidence="2 3">DSM 102865</strain>
    </source>
</reference>
<dbReference type="EMBL" id="JAASQJ010000001">
    <property type="protein sequence ID" value="NIJ52107.1"/>
    <property type="molecule type" value="Genomic_DNA"/>
</dbReference>
<gene>
    <name evidence="2" type="ORF">FHS68_001263</name>
</gene>
<name>A0ABX0UGS4_9BACT</name>